<evidence type="ECO:0000256" key="1">
    <source>
        <dbReference type="SAM" id="MobiDB-lite"/>
    </source>
</evidence>
<dbReference type="RefSeq" id="WP_163919201.1">
    <property type="nucleotide sequence ID" value="NZ_AP022593.1"/>
</dbReference>
<gene>
    <name evidence="2" type="ORF">MARA_30590</name>
</gene>
<organism evidence="2 3">
    <name type="scientific">Mycolicibacterium arabiense</name>
    <dbReference type="NCBI Taxonomy" id="1286181"/>
    <lineage>
        <taxon>Bacteria</taxon>
        <taxon>Bacillati</taxon>
        <taxon>Actinomycetota</taxon>
        <taxon>Actinomycetes</taxon>
        <taxon>Mycobacteriales</taxon>
        <taxon>Mycobacteriaceae</taxon>
        <taxon>Mycolicibacterium</taxon>
    </lineage>
</organism>
<dbReference type="KEGG" id="marz:MARA_30590"/>
<accession>A0A7I7RZF6</accession>
<feature type="region of interest" description="Disordered" evidence="1">
    <location>
        <begin position="213"/>
        <end position="235"/>
    </location>
</feature>
<keyword evidence="3" id="KW-1185">Reference proteome</keyword>
<protein>
    <recommendedName>
        <fullName evidence="4">Phosphodiesterase</fullName>
    </recommendedName>
</protein>
<dbReference type="EMBL" id="AP022593">
    <property type="protein sequence ID" value="BBY49591.1"/>
    <property type="molecule type" value="Genomic_DNA"/>
</dbReference>
<proteinExistence type="predicted"/>
<name>A0A7I7RZF6_9MYCO</name>
<evidence type="ECO:0008006" key="4">
    <source>
        <dbReference type="Google" id="ProtNLM"/>
    </source>
</evidence>
<evidence type="ECO:0000313" key="2">
    <source>
        <dbReference type="EMBL" id="BBY49591.1"/>
    </source>
</evidence>
<evidence type="ECO:0000313" key="3">
    <source>
        <dbReference type="Proteomes" id="UP000467428"/>
    </source>
</evidence>
<geneLocation type="plasmid" evidence="3">
    <name>pjcm18538 dna</name>
</geneLocation>
<dbReference type="AlphaFoldDB" id="A0A7I7RZF6"/>
<dbReference type="Proteomes" id="UP000467428">
    <property type="component" value="Chromosome"/>
</dbReference>
<reference evidence="2 3" key="1">
    <citation type="journal article" date="2019" name="Emerg. Microbes Infect.">
        <title>Comprehensive subspecies identification of 175 nontuberculous mycobacteria species based on 7547 genomic profiles.</title>
        <authorList>
            <person name="Matsumoto Y."/>
            <person name="Kinjo T."/>
            <person name="Motooka D."/>
            <person name="Nabeya D."/>
            <person name="Jung N."/>
            <person name="Uechi K."/>
            <person name="Horii T."/>
            <person name="Iida T."/>
            <person name="Fujita J."/>
            <person name="Nakamura S."/>
        </authorList>
    </citation>
    <scope>NUCLEOTIDE SEQUENCE [LARGE SCALE GENOMIC DNA]</scope>
    <source>
        <strain evidence="2 3">JCM 18538</strain>
    </source>
</reference>
<sequence length="235" mass="25845">MKPADVIALPFQWGSELRHRKLFHPRGVLMSGRLERTAPEGEGLPLVSGPILGRVSKALGAPGRLPDIGGLAWRMETPEGSGKWDVLLASVMHGPLSRAVLRPILGWTGSEFSTLMPLAHDDELWWLRARITSTIDGGGLALTDIARRASGEGLDVTVEQALKLNEFQPLARLHFDGVVSGEDISFDPVVNEPEHVRLTPQWLTDFRRAAYRRSREGRDAPNRPTPEEAAEAKDS</sequence>